<keyword evidence="2" id="KW-0732">Signal</keyword>
<feature type="chain" id="PRO_5039452565" evidence="2">
    <location>
        <begin position="25"/>
        <end position="201"/>
    </location>
</feature>
<accession>A0A1I2RXG5</accession>
<dbReference type="OrthoDB" id="4369514at2"/>
<sequence length="201" mass="21126">MTFSLRTASVVALSAATLTLGLTACTTDDADKEVTETATATETTGTTTATATDSAETSASESVATETATETATATETKAVEMVELDGQQVPADIAAKIEELGGVEKLDGISKVTKEGDADVVYLGEHRRIYFTPETGAHLIQGKILETWIEQGGVDSDLGLPTSDEKEITNGWQSDFQKGQITWTSATGEIGDFQPTIVNN</sequence>
<dbReference type="Pfam" id="PF08310">
    <property type="entry name" value="LGFP"/>
    <property type="match status" value="2"/>
</dbReference>
<dbReference type="STRING" id="185761.SAMN05660282_00949"/>
<evidence type="ECO:0000313" key="4">
    <source>
        <dbReference type="Proteomes" id="UP000199065"/>
    </source>
</evidence>
<gene>
    <name evidence="3" type="ORF">SAMN05660282_00949</name>
</gene>
<dbReference type="Proteomes" id="UP000199065">
    <property type="component" value="Unassembled WGS sequence"/>
</dbReference>
<dbReference type="RefSeq" id="WP_092284945.1">
    <property type="nucleotide sequence ID" value="NZ_FOPJ01000004.1"/>
</dbReference>
<evidence type="ECO:0000313" key="3">
    <source>
        <dbReference type="EMBL" id="SFG45248.1"/>
    </source>
</evidence>
<reference evidence="3 4" key="1">
    <citation type="submission" date="2016-10" db="EMBL/GenBank/DDBJ databases">
        <authorList>
            <person name="de Groot N.N."/>
        </authorList>
    </citation>
    <scope>NUCLEOTIDE SEQUENCE [LARGE SCALE GENOMIC DNA]</scope>
    <source>
        <strain>J11</strain>
        <strain evidence="4">PG 39</strain>
    </source>
</reference>
<organism evidence="3 4">
    <name type="scientific">Corynebacterium spheniscorum</name>
    <dbReference type="NCBI Taxonomy" id="185761"/>
    <lineage>
        <taxon>Bacteria</taxon>
        <taxon>Bacillati</taxon>
        <taxon>Actinomycetota</taxon>
        <taxon>Actinomycetes</taxon>
        <taxon>Mycobacteriales</taxon>
        <taxon>Corynebacteriaceae</taxon>
        <taxon>Corynebacterium</taxon>
    </lineage>
</organism>
<dbReference type="EMBL" id="FOPJ01000004">
    <property type="protein sequence ID" value="SFG45248.1"/>
    <property type="molecule type" value="Genomic_DNA"/>
</dbReference>
<keyword evidence="4" id="KW-1185">Reference proteome</keyword>
<feature type="signal peptide" evidence="2">
    <location>
        <begin position="1"/>
        <end position="24"/>
    </location>
</feature>
<proteinExistence type="predicted"/>
<dbReference type="InterPro" id="IPR013207">
    <property type="entry name" value="LGFP"/>
</dbReference>
<evidence type="ECO:0000256" key="1">
    <source>
        <dbReference type="SAM" id="MobiDB-lite"/>
    </source>
</evidence>
<evidence type="ECO:0000256" key="2">
    <source>
        <dbReference type="SAM" id="SignalP"/>
    </source>
</evidence>
<protein>
    <submittedName>
        <fullName evidence="3">LGFP repeat-containing protein</fullName>
    </submittedName>
</protein>
<name>A0A1I2RXG5_9CORY</name>
<dbReference type="AlphaFoldDB" id="A0A1I2RXG5"/>
<dbReference type="PROSITE" id="PS51257">
    <property type="entry name" value="PROKAR_LIPOPROTEIN"/>
    <property type="match status" value="1"/>
</dbReference>
<feature type="region of interest" description="Disordered" evidence="1">
    <location>
        <begin position="36"/>
        <end position="71"/>
    </location>
</feature>